<dbReference type="Pfam" id="PF02653">
    <property type="entry name" value="BPD_transp_2"/>
    <property type="match status" value="1"/>
</dbReference>
<sequence length="333" mass="35046">MNNAIPIAPSKTGQATSILDKLKSVNWATFAPLIALFVLIAISSIASEHFLMPRNLTNILRQVSYTGIIALGMTFVIIAGGIDLSVGSALALVGALIIMLLNYFGVGWLSVSIAIVAAMFLGALFGAINGLLTTVGKITAFVATLATMSIYRSLTLYISDAGEVVSYNPQFPKIGTGYFLELPIPVWVFFILAIVAHVLLKHTAFGRHVCAVGSNAKVATYSAINVQKIIFLTFVLLGFTVGVSAIMLSSRLNSISPGDAGLFYELDVIAAVVIGGTAMSGGKGSIWGTVVGAIILGIINNMLNLMGVSPYLQGTVKGLVILIAVLMQFKRSE</sequence>
<dbReference type="GO" id="GO:0005886">
    <property type="term" value="C:plasma membrane"/>
    <property type="evidence" value="ECO:0007669"/>
    <property type="project" value="UniProtKB-SubCell"/>
</dbReference>
<evidence type="ECO:0000256" key="3">
    <source>
        <dbReference type="ARBA" id="ARBA00022475"/>
    </source>
</evidence>
<keyword evidence="3" id="KW-1003">Cell membrane</keyword>
<protein>
    <submittedName>
        <fullName evidence="8">Ribose ABC transporter permease</fullName>
    </submittedName>
</protein>
<accession>A0A7Z2T6K9</accession>
<dbReference type="PANTHER" id="PTHR32196">
    <property type="entry name" value="ABC TRANSPORTER PERMEASE PROTEIN YPHD-RELATED-RELATED"/>
    <property type="match status" value="1"/>
</dbReference>
<comment type="similarity">
    <text evidence="2">Belongs to the binding-protein-dependent transport system permease family. AraH/RbsC subfamily.</text>
</comment>
<dbReference type="AlphaFoldDB" id="A0A7Z2T6K9"/>
<keyword evidence="4 7" id="KW-0812">Transmembrane</keyword>
<evidence type="ECO:0000256" key="2">
    <source>
        <dbReference type="ARBA" id="ARBA00007942"/>
    </source>
</evidence>
<feature type="transmembrane region" description="Helical" evidence="7">
    <location>
        <begin position="229"/>
        <end position="249"/>
    </location>
</feature>
<feature type="transmembrane region" description="Helical" evidence="7">
    <location>
        <begin position="27"/>
        <end position="47"/>
    </location>
</feature>
<dbReference type="RefSeq" id="WP_164650239.1">
    <property type="nucleotide sequence ID" value="NZ_CP047476.1"/>
</dbReference>
<evidence type="ECO:0000256" key="1">
    <source>
        <dbReference type="ARBA" id="ARBA00004429"/>
    </source>
</evidence>
<evidence type="ECO:0000256" key="5">
    <source>
        <dbReference type="ARBA" id="ARBA00022989"/>
    </source>
</evidence>
<evidence type="ECO:0000256" key="4">
    <source>
        <dbReference type="ARBA" id="ARBA00022692"/>
    </source>
</evidence>
<dbReference type="Proteomes" id="UP000464262">
    <property type="component" value="Chromosome 2"/>
</dbReference>
<gene>
    <name evidence="8" type="ORF">GT360_17500</name>
</gene>
<dbReference type="KEGG" id="vas:GT360_17500"/>
<feature type="transmembrane region" description="Helical" evidence="7">
    <location>
        <begin position="68"/>
        <end position="101"/>
    </location>
</feature>
<name>A0A7Z2T6K9_9VIBR</name>
<dbReference type="CDD" id="cd06579">
    <property type="entry name" value="TM_PBP1_transp_AraH_like"/>
    <property type="match status" value="1"/>
</dbReference>
<keyword evidence="9" id="KW-1185">Reference proteome</keyword>
<proteinExistence type="inferred from homology"/>
<dbReference type="GO" id="GO:0022857">
    <property type="term" value="F:transmembrane transporter activity"/>
    <property type="evidence" value="ECO:0007669"/>
    <property type="project" value="InterPro"/>
</dbReference>
<feature type="transmembrane region" description="Helical" evidence="7">
    <location>
        <begin position="178"/>
        <end position="200"/>
    </location>
</feature>
<evidence type="ECO:0000256" key="7">
    <source>
        <dbReference type="SAM" id="Phobius"/>
    </source>
</evidence>
<evidence type="ECO:0000256" key="6">
    <source>
        <dbReference type="ARBA" id="ARBA00023136"/>
    </source>
</evidence>
<feature type="transmembrane region" description="Helical" evidence="7">
    <location>
        <begin position="107"/>
        <end position="128"/>
    </location>
</feature>
<evidence type="ECO:0000313" key="9">
    <source>
        <dbReference type="Proteomes" id="UP000464262"/>
    </source>
</evidence>
<evidence type="ECO:0000313" key="8">
    <source>
        <dbReference type="EMBL" id="QIA65339.1"/>
    </source>
</evidence>
<feature type="transmembrane region" description="Helical" evidence="7">
    <location>
        <begin position="286"/>
        <end position="305"/>
    </location>
</feature>
<reference evidence="8 9" key="1">
    <citation type="submission" date="2020-01" db="EMBL/GenBank/DDBJ databases">
        <title>Whole genome and functional gene identification of agarase of Vibrio HN897.</title>
        <authorList>
            <person name="Liu Y."/>
            <person name="Zhao Z."/>
        </authorList>
    </citation>
    <scope>NUCLEOTIDE SEQUENCE [LARGE SCALE GENOMIC DNA]</scope>
    <source>
        <strain evidence="8 9">HN897</strain>
    </source>
</reference>
<comment type="subcellular location">
    <subcellularLocation>
        <location evidence="1">Cell inner membrane</location>
        <topology evidence="1">Multi-pass membrane protein</topology>
    </subcellularLocation>
</comment>
<dbReference type="EMBL" id="CP047476">
    <property type="protein sequence ID" value="QIA65339.1"/>
    <property type="molecule type" value="Genomic_DNA"/>
</dbReference>
<organism evidence="8 9">
    <name type="scientific">Vibrio astriarenae</name>
    <dbReference type="NCBI Taxonomy" id="1481923"/>
    <lineage>
        <taxon>Bacteria</taxon>
        <taxon>Pseudomonadati</taxon>
        <taxon>Pseudomonadota</taxon>
        <taxon>Gammaproteobacteria</taxon>
        <taxon>Vibrionales</taxon>
        <taxon>Vibrionaceae</taxon>
        <taxon>Vibrio</taxon>
    </lineage>
</organism>
<keyword evidence="6 7" id="KW-0472">Membrane</keyword>
<keyword evidence="5 7" id="KW-1133">Transmembrane helix</keyword>
<dbReference type="InterPro" id="IPR001851">
    <property type="entry name" value="ABC_transp_permease"/>
</dbReference>